<dbReference type="AlphaFoldDB" id="A0A6S6SMJ8"/>
<evidence type="ECO:0000313" key="1">
    <source>
        <dbReference type="EMBL" id="CAA6808500.1"/>
    </source>
</evidence>
<sequence>MVIIPKQQLFQKDYRMFNVQVALECGCFRKSEYEREKDFEKRDDAVLYSKVLAELMNEEFCKAHIFTAKEVDRGQFVIAVNDRPGGGGGCCGGGHCD</sequence>
<accession>A0A6S6SMJ8</accession>
<reference evidence="1" key="1">
    <citation type="submission" date="2020-01" db="EMBL/GenBank/DDBJ databases">
        <authorList>
            <person name="Meier V. D."/>
            <person name="Meier V D."/>
        </authorList>
    </citation>
    <scope>NUCLEOTIDE SEQUENCE</scope>
    <source>
        <strain evidence="1">HLG_WM_MAG_06</strain>
    </source>
</reference>
<name>A0A6S6SMJ8_9BACT</name>
<protein>
    <submittedName>
        <fullName evidence="1">Uncharacterized protein</fullName>
    </submittedName>
</protein>
<gene>
    <name evidence="1" type="ORF">HELGO_WM17084</name>
</gene>
<organism evidence="1">
    <name type="scientific">uncultured Sulfurovum sp</name>
    <dbReference type="NCBI Taxonomy" id="269237"/>
    <lineage>
        <taxon>Bacteria</taxon>
        <taxon>Pseudomonadati</taxon>
        <taxon>Campylobacterota</taxon>
        <taxon>Epsilonproteobacteria</taxon>
        <taxon>Campylobacterales</taxon>
        <taxon>Sulfurovaceae</taxon>
        <taxon>Sulfurovum</taxon>
        <taxon>environmental samples</taxon>
    </lineage>
</organism>
<proteinExistence type="predicted"/>
<dbReference type="EMBL" id="CACVAP010000055">
    <property type="protein sequence ID" value="CAA6808500.1"/>
    <property type="molecule type" value="Genomic_DNA"/>
</dbReference>